<keyword evidence="8" id="KW-0067">ATP-binding</keyword>
<dbReference type="Pfam" id="PF17203">
    <property type="entry name" value="sCache_3_2"/>
    <property type="match status" value="1"/>
</dbReference>
<evidence type="ECO:0000256" key="6">
    <source>
        <dbReference type="ARBA" id="ARBA00022741"/>
    </source>
</evidence>
<dbReference type="SUPFAM" id="SSF103190">
    <property type="entry name" value="Sensory domain-like"/>
    <property type="match status" value="1"/>
</dbReference>
<evidence type="ECO:0000256" key="8">
    <source>
        <dbReference type="ARBA" id="ARBA00022840"/>
    </source>
</evidence>
<keyword evidence="3" id="KW-0597">Phosphoprotein</keyword>
<dbReference type="SUPFAM" id="SSF55890">
    <property type="entry name" value="Sporulation response regulatory protein Spo0B"/>
    <property type="match status" value="1"/>
</dbReference>
<dbReference type="Pfam" id="PF14689">
    <property type="entry name" value="SPOB_a"/>
    <property type="match status" value="1"/>
</dbReference>
<evidence type="ECO:0000256" key="10">
    <source>
        <dbReference type="ARBA" id="ARBA00023012"/>
    </source>
</evidence>
<keyword evidence="10" id="KW-0902">Two-component regulatory system</keyword>
<evidence type="ECO:0000256" key="11">
    <source>
        <dbReference type="ARBA" id="ARBA00023136"/>
    </source>
</evidence>
<evidence type="ECO:0000313" key="15">
    <source>
        <dbReference type="Proteomes" id="UP001206128"/>
    </source>
</evidence>
<reference evidence="14" key="1">
    <citation type="submission" date="2022-06" db="EMBL/GenBank/DDBJ databases">
        <title>Genomic Encyclopedia of Archaeal and Bacterial Type Strains, Phase II (KMG-II): from individual species to whole genera.</title>
        <authorList>
            <person name="Goeker M."/>
        </authorList>
    </citation>
    <scope>NUCLEOTIDE SEQUENCE</scope>
    <source>
        <strain evidence="14">DSM 43935</strain>
    </source>
</reference>
<feature type="transmembrane region" description="Helical" evidence="12">
    <location>
        <begin position="12"/>
        <end position="32"/>
    </location>
</feature>
<dbReference type="SUPFAM" id="SSF55874">
    <property type="entry name" value="ATPase domain of HSP90 chaperone/DNA topoisomerase II/histidine kinase"/>
    <property type="match status" value="1"/>
</dbReference>
<feature type="domain" description="Histidine kinase" evidence="13">
    <location>
        <begin position="414"/>
        <end position="523"/>
    </location>
</feature>
<dbReference type="InterPro" id="IPR016120">
    <property type="entry name" value="Sig_transdc_His_kin_SpoOB"/>
</dbReference>
<dbReference type="GO" id="GO:0005886">
    <property type="term" value="C:plasma membrane"/>
    <property type="evidence" value="ECO:0007669"/>
    <property type="project" value="UniProtKB-SubCell"/>
</dbReference>
<keyword evidence="7 14" id="KW-0418">Kinase</keyword>
<comment type="caution">
    <text evidence="14">The sequence shown here is derived from an EMBL/GenBank/DDBJ whole genome shotgun (WGS) entry which is preliminary data.</text>
</comment>
<comment type="subcellular location">
    <subcellularLocation>
        <location evidence="1">Cell membrane</location>
        <topology evidence="1">Multi-pass membrane protein</topology>
    </subcellularLocation>
</comment>
<accession>A0AAE3GDH5</accession>
<dbReference type="InterPro" id="IPR005467">
    <property type="entry name" value="His_kinase_dom"/>
</dbReference>
<evidence type="ECO:0000259" key="13">
    <source>
        <dbReference type="PROSITE" id="PS50109"/>
    </source>
</evidence>
<evidence type="ECO:0000313" key="14">
    <source>
        <dbReference type="EMBL" id="MCP2166120.1"/>
    </source>
</evidence>
<organism evidence="14 15">
    <name type="scientific">Goodfellowiella coeruleoviolacea</name>
    <dbReference type="NCBI Taxonomy" id="334858"/>
    <lineage>
        <taxon>Bacteria</taxon>
        <taxon>Bacillati</taxon>
        <taxon>Actinomycetota</taxon>
        <taxon>Actinomycetes</taxon>
        <taxon>Pseudonocardiales</taxon>
        <taxon>Pseudonocardiaceae</taxon>
        <taxon>Goodfellowiella</taxon>
    </lineage>
</organism>
<dbReference type="Gene3D" id="3.30.565.10">
    <property type="entry name" value="Histidine kinase-like ATPase, C-terminal domain"/>
    <property type="match status" value="1"/>
</dbReference>
<keyword evidence="2" id="KW-1003">Cell membrane</keyword>
<dbReference type="SMART" id="SM00387">
    <property type="entry name" value="HATPase_c"/>
    <property type="match status" value="1"/>
</dbReference>
<keyword evidence="9 12" id="KW-1133">Transmembrane helix</keyword>
<dbReference type="PROSITE" id="PS50109">
    <property type="entry name" value="HIS_KIN"/>
    <property type="match status" value="1"/>
</dbReference>
<name>A0AAE3GDH5_9PSEU</name>
<dbReference type="GO" id="GO:0000155">
    <property type="term" value="F:phosphorelay sensor kinase activity"/>
    <property type="evidence" value="ECO:0007669"/>
    <property type="project" value="InterPro"/>
</dbReference>
<dbReference type="InterPro" id="IPR029151">
    <property type="entry name" value="Sensor-like_sf"/>
</dbReference>
<dbReference type="RefSeq" id="WP_253771666.1">
    <property type="nucleotide sequence ID" value="NZ_JAMTCK010000006.1"/>
</dbReference>
<evidence type="ECO:0000256" key="2">
    <source>
        <dbReference type="ARBA" id="ARBA00022475"/>
    </source>
</evidence>
<evidence type="ECO:0000256" key="12">
    <source>
        <dbReference type="SAM" id="Phobius"/>
    </source>
</evidence>
<dbReference type="Pfam" id="PF02518">
    <property type="entry name" value="HATPase_c"/>
    <property type="match status" value="1"/>
</dbReference>
<dbReference type="AlphaFoldDB" id="A0AAE3GDH5"/>
<evidence type="ECO:0000256" key="7">
    <source>
        <dbReference type="ARBA" id="ARBA00022777"/>
    </source>
</evidence>
<dbReference type="Gene3D" id="1.10.287.130">
    <property type="match status" value="1"/>
</dbReference>
<protein>
    <submittedName>
        <fullName evidence="14">Sensor histidine kinase regulating citrate/malate metabolism</fullName>
    </submittedName>
</protein>
<dbReference type="EMBL" id="JAMTCK010000006">
    <property type="protein sequence ID" value="MCP2166120.1"/>
    <property type="molecule type" value="Genomic_DNA"/>
</dbReference>
<dbReference type="GO" id="GO:0005524">
    <property type="term" value="F:ATP binding"/>
    <property type="evidence" value="ECO:0007669"/>
    <property type="project" value="UniProtKB-KW"/>
</dbReference>
<evidence type="ECO:0000256" key="5">
    <source>
        <dbReference type="ARBA" id="ARBA00022692"/>
    </source>
</evidence>
<dbReference type="InterPro" id="IPR003594">
    <property type="entry name" value="HATPase_dom"/>
</dbReference>
<keyword evidence="4" id="KW-0808">Transferase</keyword>
<evidence type="ECO:0000256" key="9">
    <source>
        <dbReference type="ARBA" id="ARBA00022989"/>
    </source>
</evidence>
<evidence type="ECO:0000256" key="3">
    <source>
        <dbReference type="ARBA" id="ARBA00022553"/>
    </source>
</evidence>
<proteinExistence type="predicted"/>
<dbReference type="InterPro" id="IPR033463">
    <property type="entry name" value="sCache_3"/>
</dbReference>
<gene>
    <name evidence="14" type="ORF">LX83_002979</name>
</gene>
<sequence>MGGRGSLARQLLGWQLVIVFALLASVALVMVVQSNTSFRDTQGRQMLSVAEDVAATPGVRASLADPLQRYALPTFAESARSLSGASYVVIMLPDRTVLTSPDPDQIGERLPLGESTVTRGRTWVGVVDELGGSIAAHVPVIGDNGRVIGMVAAGKEAPTFFAGAVSSAGDALALLGIATVLGVAGSVLLARRVKRQTLGLEPSEITGLIEHREALLHGIREGVVGLDRQHRITLVNDQARTLLSLPDDCVGRGVRDLDLNDRLVDVLTGQVTGDNQIVLRRGRVLVMNRMPIGALGAVVTLRDRTELIALRHELDNTRNTTDTLRAQAHEFTNRLHIIAGLIELGEFDEVRGYVHRISHVQDQWHAEVSAKIADPAVAALLIAKASLASEHGVGLRLAEDSRLAEVDERLSADLVTVVGNLVDNALDALVPAGRDGQHGWIRVAVRQTDDAVCVEVRDSGPGVAPDIVEEVFRHGFTTKAAEHGGPRGLGLALTRQTCVRRHGSVDVRNDGGAVFTARLPLAVEAGR</sequence>
<keyword evidence="6" id="KW-0547">Nucleotide-binding</keyword>
<feature type="transmembrane region" description="Helical" evidence="12">
    <location>
        <begin position="171"/>
        <end position="190"/>
    </location>
</feature>
<dbReference type="PANTHER" id="PTHR43547:SF10">
    <property type="entry name" value="SENSOR HISTIDINE KINASE DCUS"/>
    <property type="match status" value="1"/>
</dbReference>
<keyword evidence="11 12" id="KW-0472">Membrane</keyword>
<dbReference type="PANTHER" id="PTHR43547">
    <property type="entry name" value="TWO-COMPONENT HISTIDINE KINASE"/>
    <property type="match status" value="1"/>
</dbReference>
<evidence type="ECO:0000256" key="4">
    <source>
        <dbReference type="ARBA" id="ARBA00022679"/>
    </source>
</evidence>
<evidence type="ECO:0000256" key="1">
    <source>
        <dbReference type="ARBA" id="ARBA00004651"/>
    </source>
</evidence>
<keyword evidence="5 12" id="KW-0812">Transmembrane</keyword>
<keyword evidence="15" id="KW-1185">Reference proteome</keyword>
<dbReference type="InterPro" id="IPR036890">
    <property type="entry name" value="HATPase_C_sf"/>
</dbReference>
<dbReference type="Gene3D" id="3.30.450.20">
    <property type="entry name" value="PAS domain"/>
    <property type="match status" value="2"/>
</dbReference>
<dbReference type="Proteomes" id="UP001206128">
    <property type="component" value="Unassembled WGS sequence"/>
</dbReference>
<dbReference type="InterPro" id="IPR039506">
    <property type="entry name" value="SPOB_a"/>
</dbReference>